<gene>
    <name evidence="3" type="ORF">B0H67DRAFT_641657</name>
</gene>
<name>A0AA40E7E8_9PEZI</name>
<organism evidence="3 4">
    <name type="scientific">Lasiosphaeris hirsuta</name>
    <dbReference type="NCBI Taxonomy" id="260670"/>
    <lineage>
        <taxon>Eukaryota</taxon>
        <taxon>Fungi</taxon>
        <taxon>Dikarya</taxon>
        <taxon>Ascomycota</taxon>
        <taxon>Pezizomycotina</taxon>
        <taxon>Sordariomycetes</taxon>
        <taxon>Sordariomycetidae</taxon>
        <taxon>Sordariales</taxon>
        <taxon>Lasiosphaeriaceae</taxon>
        <taxon>Lasiosphaeris</taxon>
    </lineage>
</organism>
<dbReference type="PANTHER" id="PTHR42354">
    <property type="entry name" value="C2H2-TYPE DOMAIN-CONTAINING PROTEIN"/>
    <property type="match status" value="1"/>
</dbReference>
<keyword evidence="4" id="KW-1185">Reference proteome</keyword>
<reference evidence="3" key="1">
    <citation type="submission" date="2023-06" db="EMBL/GenBank/DDBJ databases">
        <title>Genome-scale phylogeny and comparative genomics of the fungal order Sordariales.</title>
        <authorList>
            <consortium name="Lawrence Berkeley National Laboratory"/>
            <person name="Hensen N."/>
            <person name="Bonometti L."/>
            <person name="Westerberg I."/>
            <person name="Brannstrom I.O."/>
            <person name="Guillou S."/>
            <person name="Cros-Aarteil S."/>
            <person name="Calhoun S."/>
            <person name="Haridas S."/>
            <person name="Kuo A."/>
            <person name="Mondo S."/>
            <person name="Pangilinan J."/>
            <person name="Riley R."/>
            <person name="Labutti K."/>
            <person name="Andreopoulos B."/>
            <person name="Lipzen A."/>
            <person name="Chen C."/>
            <person name="Yanf M."/>
            <person name="Daum C."/>
            <person name="Ng V."/>
            <person name="Clum A."/>
            <person name="Steindorff A."/>
            <person name="Ohm R."/>
            <person name="Martin F."/>
            <person name="Silar P."/>
            <person name="Natvig D."/>
            <person name="Lalanne C."/>
            <person name="Gautier V."/>
            <person name="Ament-Velasquez S.L."/>
            <person name="Kruys A."/>
            <person name="Hutchinson M.I."/>
            <person name="Powell A.J."/>
            <person name="Barry K."/>
            <person name="Miller A.N."/>
            <person name="Grigoriev I.V."/>
            <person name="Debuchy R."/>
            <person name="Gladieux P."/>
            <person name="Thoren M.H."/>
            <person name="Johannesson H."/>
        </authorList>
    </citation>
    <scope>NUCLEOTIDE SEQUENCE</scope>
    <source>
        <strain evidence="3">SMH4607-1</strain>
    </source>
</reference>
<dbReference type="EMBL" id="JAUKUA010000002">
    <property type="protein sequence ID" value="KAK0725208.1"/>
    <property type="molecule type" value="Genomic_DNA"/>
</dbReference>
<proteinExistence type="predicted"/>
<evidence type="ECO:0000313" key="3">
    <source>
        <dbReference type="EMBL" id="KAK0725208.1"/>
    </source>
</evidence>
<protein>
    <submittedName>
        <fullName evidence="3">Uncharacterized protein</fullName>
    </submittedName>
</protein>
<accession>A0AA40E7E8</accession>
<sequence>MELARVDALVDGLASAFESGLDFYTKWKKQLETQNHYRRHDKSVSPSASKCAVSTSLDISSHRIKATYQVGFALIGPSYAVGDADCRQVLTTNLAQIEERVDGLRQALGSKQRHFINLNEMFLVSESIRIKCVTALADQYKRYAAGRAVPQDMPIPRPRSMCRQDEQAPPPIRVLPARPPHDDFDRHTAIWSTNSEMPIFQSEPPSPPLTPKLMQDDMESCTGAPSEFGQPNPRQSLRPKNSVFSIFCSEAMALQVDPARPIPTTSRGRCTCGYKWNVPELSETKNYLAVKDGFRVTKRFLAKSHCDQSADEGVAIAPSADQPKPGYGCVLCTSTGRTETYETAETLRAHINASHDKWQMLHDRDMTKGGKPV</sequence>
<evidence type="ECO:0000256" key="1">
    <source>
        <dbReference type="SAM" id="Coils"/>
    </source>
</evidence>
<dbReference type="Proteomes" id="UP001172102">
    <property type="component" value="Unassembled WGS sequence"/>
</dbReference>
<keyword evidence="1" id="KW-0175">Coiled coil</keyword>
<dbReference type="PANTHER" id="PTHR42354:SF1">
    <property type="entry name" value="C2H2-TYPE DOMAIN-CONTAINING PROTEIN"/>
    <property type="match status" value="1"/>
</dbReference>
<evidence type="ECO:0000313" key="4">
    <source>
        <dbReference type="Proteomes" id="UP001172102"/>
    </source>
</evidence>
<feature type="coiled-coil region" evidence="1">
    <location>
        <begin position="87"/>
        <end position="114"/>
    </location>
</feature>
<dbReference type="AlphaFoldDB" id="A0AA40E7E8"/>
<feature type="region of interest" description="Disordered" evidence="2">
    <location>
        <begin position="151"/>
        <end position="180"/>
    </location>
</feature>
<evidence type="ECO:0000256" key="2">
    <source>
        <dbReference type="SAM" id="MobiDB-lite"/>
    </source>
</evidence>
<comment type="caution">
    <text evidence="3">The sequence shown here is derived from an EMBL/GenBank/DDBJ whole genome shotgun (WGS) entry which is preliminary data.</text>
</comment>